<evidence type="ECO:0000313" key="5">
    <source>
        <dbReference type="EMBL" id="CCE94631.1"/>
    </source>
</evidence>
<dbReference type="SUPFAM" id="SSF82679">
    <property type="entry name" value="N-utilization substance G protein NusG, N-terminal domain"/>
    <property type="match status" value="1"/>
</dbReference>
<dbReference type="eggNOG" id="COG0250">
    <property type="taxonomic scope" value="Bacteria"/>
</dbReference>
<evidence type="ECO:0000259" key="4">
    <source>
        <dbReference type="Pfam" id="PF02357"/>
    </source>
</evidence>
<keyword evidence="3" id="KW-0804">Transcription</keyword>
<dbReference type="Proteomes" id="UP000007735">
    <property type="component" value="Chromosome"/>
</dbReference>
<name>G9AA40_SINF1</name>
<evidence type="ECO:0000256" key="3">
    <source>
        <dbReference type="ARBA" id="ARBA00023163"/>
    </source>
</evidence>
<dbReference type="GO" id="GO:0031564">
    <property type="term" value="P:transcription antitermination"/>
    <property type="evidence" value="ECO:0007669"/>
    <property type="project" value="UniProtKB-KW"/>
</dbReference>
<dbReference type="PANTHER" id="PTHR30265:SF4">
    <property type="entry name" value="KOW MOTIF FAMILY PROTEIN, EXPRESSED"/>
    <property type="match status" value="1"/>
</dbReference>
<protein>
    <recommendedName>
        <fullName evidence="4">NusG-like N-terminal domain-containing protein</fullName>
    </recommendedName>
</protein>
<proteinExistence type="predicted"/>
<sequence length="172" mass="19477">MVHSGLWYVVRTRAMQHQKAVQEMQEAGIQAYCPMMRRETRHHQSKKWIMREYALFPGYAFACLTYRDFGKLREARSVVAVLGDAEGTPAPIAWSIIEKIKDAQDRGDFDVLRPPVRRLKAGDSVHVKGGPLAGHYVSVTNVVGRRAVKALVEMFGGLREVEIELESIRRVA</sequence>
<dbReference type="GO" id="GO:0006354">
    <property type="term" value="P:DNA-templated transcription elongation"/>
    <property type="evidence" value="ECO:0007669"/>
    <property type="project" value="InterPro"/>
</dbReference>
<dbReference type="SUPFAM" id="SSF50104">
    <property type="entry name" value="Translation proteins SH3-like domain"/>
    <property type="match status" value="1"/>
</dbReference>
<reference evidence="5 6" key="1">
    <citation type="journal article" date="2012" name="J. Bacteriol.">
        <title>Genome sequence of the soybean symbiont Sinorhizobium fredii HH103.</title>
        <authorList>
            <person name="Weidner S."/>
            <person name="Becker A."/>
            <person name="Bonilla I."/>
            <person name="Jaenicke S."/>
            <person name="Lloret J."/>
            <person name="Margaret I."/>
            <person name="Puhler A."/>
            <person name="Ruiz-Sainz J.E."/>
            <person name="Schneiker-Bekel S."/>
            <person name="Szczepanowski R."/>
            <person name="Vinardell J.M."/>
            <person name="Zehner S."/>
            <person name="Gottfert M."/>
        </authorList>
    </citation>
    <scope>NUCLEOTIDE SEQUENCE [LARGE SCALE GENOMIC DNA]</scope>
    <source>
        <strain evidence="5 6">HH103</strain>
    </source>
</reference>
<organism evidence="5 6">
    <name type="scientific">Sinorhizobium fredii (strain HH103)</name>
    <dbReference type="NCBI Taxonomy" id="1117943"/>
    <lineage>
        <taxon>Bacteria</taxon>
        <taxon>Pseudomonadati</taxon>
        <taxon>Pseudomonadota</taxon>
        <taxon>Alphaproteobacteria</taxon>
        <taxon>Hyphomicrobiales</taxon>
        <taxon>Rhizobiaceae</taxon>
        <taxon>Sinorhizobium/Ensifer group</taxon>
        <taxon>Sinorhizobium</taxon>
    </lineage>
</organism>
<feature type="domain" description="NusG-like N-terminal" evidence="4">
    <location>
        <begin position="7"/>
        <end position="100"/>
    </location>
</feature>
<dbReference type="KEGG" id="sfh:SFHH103_00127"/>
<gene>
    <name evidence="5" type="ordered locus">SFHH103_00127</name>
</gene>
<evidence type="ECO:0000256" key="1">
    <source>
        <dbReference type="ARBA" id="ARBA00022814"/>
    </source>
</evidence>
<dbReference type="InterPro" id="IPR036735">
    <property type="entry name" value="NGN_dom_sf"/>
</dbReference>
<keyword evidence="1" id="KW-0889">Transcription antitermination</keyword>
<dbReference type="STRING" id="1117943.SFHH103_00127"/>
<accession>G9AA40</accession>
<evidence type="ECO:0000256" key="2">
    <source>
        <dbReference type="ARBA" id="ARBA00023015"/>
    </source>
</evidence>
<dbReference type="InterPro" id="IPR006645">
    <property type="entry name" value="NGN-like_dom"/>
</dbReference>
<dbReference type="PANTHER" id="PTHR30265">
    <property type="entry name" value="RHO-INTERACTING TRANSCRIPTION TERMINATION FACTOR NUSG"/>
    <property type="match status" value="1"/>
</dbReference>
<dbReference type="AlphaFoldDB" id="G9AA40"/>
<keyword evidence="2" id="KW-0805">Transcription regulation</keyword>
<dbReference type="Pfam" id="PF02357">
    <property type="entry name" value="NusG"/>
    <property type="match status" value="1"/>
</dbReference>
<dbReference type="EMBL" id="HE616890">
    <property type="protein sequence ID" value="CCE94631.1"/>
    <property type="molecule type" value="Genomic_DNA"/>
</dbReference>
<dbReference type="HOGENOM" id="CLU_067287_5_0_5"/>
<dbReference type="Gene3D" id="3.30.70.940">
    <property type="entry name" value="NusG, N-terminal domain"/>
    <property type="match status" value="1"/>
</dbReference>
<evidence type="ECO:0000313" key="6">
    <source>
        <dbReference type="Proteomes" id="UP000007735"/>
    </source>
</evidence>
<dbReference type="InterPro" id="IPR043425">
    <property type="entry name" value="NusG-like"/>
</dbReference>
<dbReference type="CDD" id="cd06091">
    <property type="entry name" value="KOW_NusG"/>
    <property type="match status" value="1"/>
</dbReference>
<dbReference type="InterPro" id="IPR008991">
    <property type="entry name" value="Translation_prot_SH3-like_sf"/>
</dbReference>